<sequence>MDPRGHRTPEPEPESLPRWLAPLPDRLEAFALRWVWVIVGINLLGTAFGFWYYRVQLSNTPIAGWPFVPDSPLATLFIALALALWALDRRNEYLNALAFYGNIKLGLWTPWVLAVFADQFLQINPIPMYAFLFVSHLGMVAQAFLLHRISEFPTEAVGVALAWYTVDLTFDFFYPVFGGFTHTWFPAAPNDPYLGTTAFLAAAWAAVILTVLPTFFALATRAKKLEVRMDDGGSDIPRL</sequence>
<dbReference type="Pfam" id="PF07187">
    <property type="entry name" value="DUF1405"/>
    <property type="match status" value="1"/>
</dbReference>
<keyword evidence="3" id="KW-1185">Reference proteome</keyword>
<feature type="transmembrane region" description="Helical" evidence="1">
    <location>
        <begin position="34"/>
        <end position="53"/>
    </location>
</feature>
<evidence type="ECO:0000256" key="1">
    <source>
        <dbReference type="SAM" id="Phobius"/>
    </source>
</evidence>
<proteinExistence type="predicted"/>
<organism evidence="2 3">
    <name type="scientific">Halalkaliarchaeum desulfuricum</name>
    <dbReference type="NCBI Taxonomy" id="2055893"/>
    <lineage>
        <taxon>Archaea</taxon>
        <taxon>Methanobacteriati</taxon>
        <taxon>Methanobacteriota</taxon>
        <taxon>Stenosarchaea group</taxon>
        <taxon>Halobacteria</taxon>
        <taxon>Halobacteriales</taxon>
        <taxon>Haloferacaceae</taxon>
        <taxon>Halalkaliarchaeum</taxon>
    </lineage>
</organism>
<gene>
    <name evidence="2" type="ORF">AArcSl_0430</name>
</gene>
<feature type="transmembrane region" description="Helical" evidence="1">
    <location>
        <begin position="65"/>
        <end position="87"/>
    </location>
</feature>
<feature type="transmembrane region" description="Helical" evidence="1">
    <location>
        <begin position="126"/>
        <end position="145"/>
    </location>
</feature>
<dbReference type="GeneID" id="37876766"/>
<evidence type="ECO:0000313" key="2">
    <source>
        <dbReference type="EMBL" id="AUX08083.1"/>
    </source>
</evidence>
<keyword evidence="1" id="KW-0812">Transmembrane</keyword>
<dbReference type="RefSeq" id="WP_119814344.1">
    <property type="nucleotide sequence ID" value="NZ_CP025066.1"/>
</dbReference>
<feature type="transmembrane region" description="Helical" evidence="1">
    <location>
        <begin position="94"/>
        <end position="114"/>
    </location>
</feature>
<evidence type="ECO:0008006" key="4">
    <source>
        <dbReference type="Google" id="ProtNLM"/>
    </source>
</evidence>
<dbReference type="KEGG" id="hdf:AArcSl_0430"/>
<accession>A0A343TG61</accession>
<dbReference type="OrthoDB" id="160626at2157"/>
<feature type="transmembrane region" description="Helical" evidence="1">
    <location>
        <begin position="157"/>
        <end position="177"/>
    </location>
</feature>
<reference evidence="3" key="1">
    <citation type="submission" date="2017-11" db="EMBL/GenBank/DDBJ databases">
        <title>Phenotypic and genomic properties of facultatively anaerobic sulfur-reducing natronoarchaea from hypersaline soda lakes.</title>
        <authorList>
            <person name="Sorokin D.Y."/>
            <person name="Kublanov I.V."/>
            <person name="Roman P."/>
            <person name="Sinninghe Damste J.S."/>
            <person name="Golyshin P.N."/>
            <person name="Rojo D."/>
            <person name="Ciordia S."/>
            <person name="Mena M.D.C."/>
            <person name="Ferrer M."/>
            <person name="Messina E."/>
            <person name="Smedile F."/>
            <person name="La Spada G."/>
            <person name="La Cono V."/>
            <person name="Yakimov M.M."/>
        </authorList>
    </citation>
    <scope>NUCLEOTIDE SEQUENCE [LARGE SCALE GENOMIC DNA]</scope>
    <source>
        <strain evidence="3">AArc-Sl</strain>
    </source>
</reference>
<dbReference type="EMBL" id="CP025066">
    <property type="protein sequence ID" value="AUX08083.1"/>
    <property type="molecule type" value="Genomic_DNA"/>
</dbReference>
<protein>
    <recommendedName>
        <fullName evidence="4">DUF1405 domain-containing protein</fullName>
    </recommendedName>
</protein>
<evidence type="ECO:0000313" key="3">
    <source>
        <dbReference type="Proteomes" id="UP000263012"/>
    </source>
</evidence>
<keyword evidence="1" id="KW-0472">Membrane</keyword>
<name>A0A343TG61_9EURY</name>
<feature type="transmembrane region" description="Helical" evidence="1">
    <location>
        <begin position="197"/>
        <end position="219"/>
    </location>
</feature>
<dbReference type="Proteomes" id="UP000263012">
    <property type="component" value="Chromosome"/>
</dbReference>
<dbReference type="PANTHER" id="PTHR40042:SF1">
    <property type="entry name" value="DUF1405 DOMAIN-CONTAINING PROTEIN"/>
    <property type="match status" value="1"/>
</dbReference>
<dbReference type="InterPro" id="IPR009845">
    <property type="entry name" value="DUF1405"/>
</dbReference>
<keyword evidence="1" id="KW-1133">Transmembrane helix</keyword>
<dbReference type="PANTHER" id="PTHR40042">
    <property type="entry name" value="HYPOTHETICAL MEMBRANE SPANNING PROTEIN"/>
    <property type="match status" value="1"/>
</dbReference>
<dbReference type="AlphaFoldDB" id="A0A343TG61"/>